<evidence type="ECO:0000256" key="8">
    <source>
        <dbReference type="SAM" id="MobiDB-lite"/>
    </source>
</evidence>
<keyword evidence="13" id="KW-1185">Reference proteome</keyword>
<keyword evidence="4 9" id="KW-0732">Signal</keyword>
<evidence type="ECO:0000259" key="10">
    <source>
        <dbReference type="Pfam" id="PF04575"/>
    </source>
</evidence>
<dbReference type="InterPro" id="IPR057556">
    <property type="entry name" value="TPR_Slam"/>
</dbReference>
<organism evidence="12 13">
    <name type="scientific">Neisseria animaloris</name>
    <dbReference type="NCBI Taxonomy" id="326522"/>
    <lineage>
        <taxon>Bacteria</taxon>
        <taxon>Pseudomonadati</taxon>
        <taxon>Pseudomonadota</taxon>
        <taxon>Betaproteobacteria</taxon>
        <taxon>Neisseriales</taxon>
        <taxon>Neisseriaceae</taxon>
        <taxon>Neisseria</taxon>
    </lineage>
</organism>
<comment type="similarity">
    <text evidence="7">Belongs to the Slam family.</text>
</comment>
<dbReference type="Proteomes" id="UP000268229">
    <property type="component" value="Chromosome"/>
</dbReference>
<sequence>MILMKKTLFFCSLAFFSSAVFADTVPSPRPEPQVEPELKLHTAEPSVLDATDKPKPVTETKQEQVLEVNAQMLLENPELLSRAMYSAVMMQNMAGIKVLLPIYEKWPQHDKGLAKFGRALVAQSEGRAKEAVKLYRELIAEQPEATVIRMQLAQALFEDQQNEAAADQFDRLQSENLPDVVRERVVQYREVLRKRDAWQVYAGINVAREQNINQAPKQRRLGDYLNERQCAEAKKRDPSDDCFRGWTFDAPIDATGISYQAGIEKKWSVNDGFYTKAGVDIYGKNYPSYSRYNDTTIRITGGVGHADQRNDIGVSPFHERRIFSNESYSYANGVRLHWNRWQTRRLQTLTAVELGRLKNIRRQRSDISSQLVSSSLVFYPHARRYWLLGTDFYKERNGVDRSDNFNRYGVRAAWGQEWTGGLSTRMQIGGARRLYDTPTFLSNGERREDKEWNASVSLWHRAVHFGGITPRLTFSHNRTSSNDVFHEHSKNRAFIELSKTF</sequence>
<dbReference type="AlphaFoldDB" id="A0A448UC84"/>
<dbReference type="Pfam" id="PF24575">
    <property type="entry name" value="TPR_Slam"/>
    <property type="match status" value="1"/>
</dbReference>
<evidence type="ECO:0000313" key="13">
    <source>
        <dbReference type="Proteomes" id="UP000268229"/>
    </source>
</evidence>
<dbReference type="GO" id="GO:0009279">
    <property type="term" value="C:cell outer membrane"/>
    <property type="evidence" value="ECO:0007669"/>
    <property type="project" value="UniProtKB-SubCell"/>
</dbReference>
<evidence type="ECO:0000256" key="1">
    <source>
        <dbReference type="ARBA" id="ARBA00004571"/>
    </source>
</evidence>
<feature type="region of interest" description="Disordered" evidence="8">
    <location>
        <begin position="25"/>
        <end position="57"/>
    </location>
</feature>
<proteinExistence type="inferred from homology"/>
<evidence type="ECO:0000256" key="6">
    <source>
        <dbReference type="ARBA" id="ARBA00023237"/>
    </source>
</evidence>
<evidence type="ECO:0000256" key="9">
    <source>
        <dbReference type="SAM" id="SignalP"/>
    </source>
</evidence>
<comment type="subcellular location">
    <subcellularLocation>
        <location evidence="1">Cell outer membrane</location>
        <topology evidence="1">Multi-pass membrane protein</topology>
    </subcellularLocation>
</comment>
<dbReference type="InterPro" id="IPR011990">
    <property type="entry name" value="TPR-like_helical_dom_sf"/>
</dbReference>
<evidence type="ECO:0000259" key="11">
    <source>
        <dbReference type="Pfam" id="PF24575"/>
    </source>
</evidence>
<evidence type="ECO:0000256" key="5">
    <source>
        <dbReference type="ARBA" id="ARBA00023136"/>
    </source>
</evidence>
<evidence type="ECO:0000256" key="7">
    <source>
        <dbReference type="ARBA" id="ARBA00023609"/>
    </source>
</evidence>
<evidence type="ECO:0000256" key="3">
    <source>
        <dbReference type="ARBA" id="ARBA00022692"/>
    </source>
</evidence>
<evidence type="ECO:0000256" key="4">
    <source>
        <dbReference type="ARBA" id="ARBA00022729"/>
    </source>
</evidence>
<dbReference type="Pfam" id="PF04575">
    <property type="entry name" value="SlipAM"/>
    <property type="match status" value="1"/>
</dbReference>
<keyword evidence="2" id="KW-1134">Transmembrane beta strand</keyword>
<evidence type="ECO:0000313" key="12">
    <source>
        <dbReference type="EMBL" id="VEJ21487.1"/>
    </source>
</evidence>
<dbReference type="EMBL" id="LR134516">
    <property type="protein sequence ID" value="VEJ21487.1"/>
    <property type="molecule type" value="Genomic_DNA"/>
</dbReference>
<evidence type="ECO:0000256" key="2">
    <source>
        <dbReference type="ARBA" id="ARBA00022452"/>
    </source>
</evidence>
<dbReference type="SUPFAM" id="SSF48452">
    <property type="entry name" value="TPR-like"/>
    <property type="match status" value="1"/>
</dbReference>
<accession>A0A448UC84</accession>
<protein>
    <submittedName>
        <fullName evidence="12">Outer membrane protein OmpU</fullName>
    </submittedName>
</protein>
<dbReference type="InterPro" id="IPR007655">
    <property type="entry name" value="Slam_C"/>
</dbReference>
<dbReference type="Gene3D" id="1.25.40.10">
    <property type="entry name" value="Tetratricopeptide repeat domain"/>
    <property type="match status" value="1"/>
</dbReference>
<dbReference type="KEGG" id="nani:NCTC12227_01225"/>
<feature type="chain" id="PRO_5019302555" evidence="9">
    <location>
        <begin position="23"/>
        <end position="501"/>
    </location>
</feature>
<feature type="domain" description="Surface lipoprotein assembly modifier C-terminal" evidence="10">
    <location>
        <begin position="198"/>
        <end position="501"/>
    </location>
</feature>
<keyword evidence="3" id="KW-0812">Transmembrane</keyword>
<reference evidence="12 13" key="1">
    <citation type="submission" date="2018-12" db="EMBL/GenBank/DDBJ databases">
        <authorList>
            <consortium name="Pathogen Informatics"/>
        </authorList>
    </citation>
    <scope>NUCLEOTIDE SEQUENCE [LARGE SCALE GENOMIC DNA]</scope>
    <source>
        <strain evidence="12 13">NCTC12227</strain>
    </source>
</reference>
<keyword evidence="5" id="KW-0472">Membrane</keyword>
<feature type="signal peptide" evidence="9">
    <location>
        <begin position="1"/>
        <end position="22"/>
    </location>
</feature>
<dbReference type="STRING" id="326522.BWD08_10290"/>
<feature type="domain" description="Surface lipoprotein assembly modifier N-terminal TPR repeats region" evidence="11">
    <location>
        <begin position="67"/>
        <end position="169"/>
    </location>
</feature>
<name>A0A448UC84_9NEIS</name>
<gene>
    <name evidence="12" type="ORF">NCTC12227_01225</name>
</gene>
<keyword evidence="6" id="KW-0998">Cell outer membrane</keyword>